<feature type="transmembrane region" description="Helical" evidence="1">
    <location>
        <begin position="102"/>
        <end position="123"/>
    </location>
</feature>
<accession>A0ABV6YKL5</accession>
<keyword evidence="1" id="KW-1133">Transmembrane helix</keyword>
<reference evidence="2 3" key="1">
    <citation type="submission" date="2024-09" db="EMBL/GenBank/DDBJ databases">
        <authorList>
            <person name="D'Angelo T."/>
        </authorList>
    </citation>
    <scope>NUCLEOTIDE SEQUENCE [LARGE SCALE GENOMIC DNA]</scope>
    <source>
        <strain evidence="2">SAG AM-320-E07</strain>
    </source>
</reference>
<gene>
    <name evidence="2" type="ORF">ACFL6M_04595</name>
</gene>
<sequence length="232" mass="25657">MSEQCYSAEELAGIAGLPEDHPRRAHLADCACCRAQLILFRKFMDPALPAGAQEERAEEELTAAVRRKVWGEAESDSGRAEQDTLTLAREGRHLRAAFALRLLRPVLAIAAVVMAVLAVQQVWPPQRERPDNVILRGGSRETILVADPVRLPNGQIRLTWNALESNVVYRVVFYDVTQKEILRIDAAGDTVAILDPSEIPASEERAGLLWRVVAMRDGDELAASSTRTLSLR</sequence>
<organism evidence="2 3">
    <name type="scientific">Eiseniibacteriota bacterium</name>
    <dbReference type="NCBI Taxonomy" id="2212470"/>
    <lineage>
        <taxon>Bacteria</taxon>
        <taxon>Candidatus Eiseniibacteriota</taxon>
    </lineage>
</organism>
<comment type="caution">
    <text evidence="2">The sequence shown here is derived from an EMBL/GenBank/DDBJ whole genome shotgun (WGS) entry which is preliminary data.</text>
</comment>
<dbReference type="EMBL" id="JBHPKH010000045">
    <property type="protein sequence ID" value="MFC1572860.1"/>
    <property type="molecule type" value="Genomic_DNA"/>
</dbReference>
<name>A0ABV6YKL5_UNCEI</name>
<evidence type="ECO:0000313" key="3">
    <source>
        <dbReference type="Proteomes" id="UP001593833"/>
    </source>
</evidence>
<protein>
    <recommendedName>
        <fullName evidence="4">Zinc-finger domain-containing protein</fullName>
    </recommendedName>
</protein>
<evidence type="ECO:0008006" key="4">
    <source>
        <dbReference type="Google" id="ProtNLM"/>
    </source>
</evidence>
<keyword evidence="1" id="KW-0472">Membrane</keyword>
<evidence type="ECO:0000313" key="2">
    <source>
        <dbReference type="EMBL" id="MFC1572860.1"/>
    </source>
</evidence>
<proteinExistence type="predicted"/>
<keyword evidence="3" id="KW-1185">Reference proteome</keyword>
<dbReference type="Proteomes" id="UP001593833">
    <property type="component" value="Unassembled WGS sequence"/>
</dbReference>
<keyword evidence="1" id="KW-0812">Transmembrane</keyword>
<evidence type="ECO:0000256" key="1">
    <source>
        <dbReference type="SAM" id="Phobius"/>
    </source>
</evidence>